<sequence>MSYERMREELQKTTCACGKGIVVRTYYYDMNDWNQTREGYTDEEIQCPACKEKYHIESTTKHYPCPRWKGDGIVTNYFLVPNGKTLHLQSKVSRSFSYRFNDCCVSDYPLDTLKAVITDMKENKYSTRLRLDSSKEIVGRYYRSYKKKSLPAIITILQECIDNYSSYEWTYEKMQEYKKALQKETDEHNRIIKEVLSESYPLDFK</sequence>
<evidence type="ECO:0000313" key="1">
    <source>
        <dbReference type="EMBL" id="EOW87400.1"/>
    </source>
</evidence>
<dbReference type="AlphaFoldDB" id="S1NED0"/>
<keyword evidence="2" id="KW-1185">Reference proteome</keyword>
<gene>
    <name evidence="1" type="ORF">I568_00444</name>
</gene>
<dbReference type="Proteomes" id="UP000014113">
    <property type="component" value="Unassembled WGS sequence"/>
</dbReference>
<name>S1NED0_9ENTE</name>
<dbReference type="PATRIC" id="fig|1121865.3.peg.749"/>
<dbReference type="OrthoDB" id="583824at2"/>
<accession>S1NED0</accession>
<protein>
    <submittedName>
        <fullName evidence="1">Uncharacterized protein</fullName>
    </submittedName>
</protein>
<dbReference type="EMBL" id="ASWJ01000003">
    <property type="protein sequence ID" value="EOW87400.1"/>
    <property type="molecule type" value="Genomic_DNA"/>
</dbReference>
<dbReference type="eggNOG" id="ENOG5033RJU">
    <property type="taxonomic scope" value="Bacteria"/>
</dbReference>
<proteinExistence type="predicted"/>
<organism evidence="1 2">
    <name type="scientific">Enterococcus columbae DSM 7374 = ATCC 51263</name>
    <dbReference type="NCBI Taxonomy" id="1121865"/>
    <lineage>
        <taxon>Bacteria</taxon>
        <taxon>Bacillati</taxon>
        <taxon>Bacillota</taxon>
        <taxon>Bacilli</taxon>
        <taxon>Lactobacillales</taxon>
        <taxon>Enterococcaceae</taxon>
        <taxon>Enterococcus</taxon>
    </lineage>
</organism>
<reference evidence="1 2" key="1">
    <citation type="submission" date="2013-03" db="EMBL/GenBank/DDBJ databases">
        <title>The Genome Sequence of Enterococcus columbae ATCC_51263 (PacBio/Illumina hybrid assembly).</title>
        <authorList>
            <consortium name="The Broad Institute Genomics Platform"/>
            <consortium name="The Broad Institute Genome Sequencing Center for Infectious Disease"/>
            <person name="Earl A."/>
            <person name="Russ C."/>
            <person name="Gilmore M."/>
            <person name="Surin D."/>
            <person name="Walker B."/>
            <person name="Young S."/>
            <person name="Zeng Q."/>
            <person name="Gargeya S."/>
            <person name="Fitzgerald M."/>
            <person name="Haas B."/>
            <person name="Abouelleil A."/>
            <person name="Allen A.W."/>
            <person name="Alvarado L."/>
            <person name="Arachchi H.M."/>
            <person name="Berlin A.M."/>
            <person name="Chapman S.B."/>
            <person name="Gainer-Dewar J."/>
            <person name="Goldberg J."/>
            <person name="Griggs A."/>
            <person name="Gujja S."/>
            <person name="Hansen M."/>
            <person name="Howarth C."/>
            <person name="Imamovic A."/>
            <person name="Ireland A."/>
            <person name="Larimer J."/>
            <person name="McCowan C."/>
            <person name="Murphy C."/>
            <person name="Pearson M."/>
            <person name="Poon T.W."/>
            <person name="Priest M."/>
            <person name="Roberts A."/>
            <person name="Saif S."/>
            <person name="Shea T."/>
            <person name="Sisk P."/>
            <person name="Sykes S."/>
            <person name="Wortman J."/>
            <person name="Nusbaum C."/>
            <person name="Birren B."/>
        </authorList>
    </citation>
    <scope>NUCLEOTIDE SEQUENCE [LARGE SCALE GENOMIC DNA]</scope>
    <source>
        <strain evidence="1 2">ATCC 51263</strain>
    </source>
</reference>
<comment type="caution">
    <text evidence="1">The sequence shown here is derived from an EMBL/GenBank/DDBJ whole genome shotgun (WGS) entry which is preliminary data.</text>
</comment>
<dbReference type="RefSeq" id="WP_016182923.1">
    <property type="nucleotide sequence ID" value="NZ_JXKI01000021.1"/>
</dbReference>
<evidence type="ECO:0000313" key="2">
    <source>
        <dbReference type="Proteomes" id="UP000014113"/>
    </source>
</evidence>